<dbReference type="InterPro" id="IPR013517">
    <property type="entry name" value="FG-GAP"/>
</dbReference>
<keyword evidence="4" id="KW-0449">Lipoprotein</keyword>
<accession>A0A1P8WK22</accession>
<feature type="transmembrane region" description="Helical" evidence="2">
    <location>
        <begin position="17"/>
        <end position="37"/>
    </location>
</feature>
<dbReference type="PANTHER" id="PTHR16026:SF0">
    <property type="entry name" value="CARTILAGE ACIDIC PROTEIN 1"/>
    <property type="match status" value="1"/>
</dbReference>
<dbReference type="Gene3D" id="2.130.10.130">
    <property type="entry name" value="Integrin alpha, N-terminal"/>
    <property type="match status" value="2"/>
</dbReference>
<dbReference type="Gene3D" id="1.25.40.10">
    <property type="entry name" value="Tetratricopeptide repeat domain"/>
    <property type="match status" value="1"/>
</dbReference>
<evidence type="ECO:0000259" key="3">
    <source>
        <dbReference type="Pfam" id="PF07593"/>
    </source>
</evidence>
<dbReference type="PANTHER" id="PTHR16026">
    <property type="entry name" value="CARTILAGE ACIDIC PROTEIN 1"/>
    <property type="match status" value="1"/>
</dbReference>
<dbReference type="EMBL" id="CP017641">
    <property type="protein sequence ID" value="APZ94415.1"/>
    <property type="molecule type" value="Genomic_DNA"/>
</dbReference>
<keyword evidence="2" id="KW-0812">Transmembrane</keyword>
<dbReference type="InterPro" id="IPR028994">
    <property type="entry name" value="Integrin_alpha_N"/>
</dbReference>
<reference evidence="4 5" key="1">
    <citation type="journal article" date="2016" name="Front. Microbiol.">
        <title>Fuerstia marisgermanicae gen. nov., sp. nov., an Unusual Member of the Phylum Planctomycetes from the German Wadden Sea.</title>
        <authorList>
            <person name="Kohn T."/>
            <person name="Heuer A."/>
            <person name="Jogler M."/>
            <person name="Vollmers J."/>
            <person name="Boedeker C."/>
            <person name="Bunk B."/>
            <person name="Rast P."/>
            <person name="Borchert D."/>
            <person name="Glockner I."/>
            <person name="Freese H.M."/>
            <person name="Klenk H.P."/>
            <person name="Overmann J."/>
            <person name="Kaster A.K."/>
            <person name="Rohde M."/>
            <person name="Wiegand S."/>
            <person name="Jogler C."/>
        </authorList>
    </citation>
    <scope>NUCLEOTIDE SEQUENCE [LARGE SCALE GENOMIC DNA]</scope>
    <source>
        <strain evidence="4 5">NH11</strain>
    </source>
</reference>
<dbReference type="RefSeq" id="WP_158521073.1">
    <property type="nucleotide sequence ID" value="NZ_CP017641.1"/>
</dbReference>
<evidence type="ECO:0000313" key="4">
    <source>
        <dbReference type="EMBL" id="APZ94415.1"/>
    </source>
</evidence>
<dbReference type="InterPro" id="IPR011990">
    <property type="entry name" value="TPR-like_helical_dom_sf"/>
</dbReference>
<keyword evidence="5" id="KW-1185">Reference proteome</keyword>
<evidence type="ECO:0000256" key="2">
    <source>
        <dbReference type="SAM" id="Phobius"/>
    </source>
</evidence>
<dbReference type="Pfam" id="PF14559">
    <property type="entry name" value="TPR_19"/>
    <property type="match status" value="1"/>
</dbReference>
<dbReference type="Pfam" id="PF13517">
    <property type="entry name" value="FG-GAP_3"/>
    <property type="match status" value="1"/>
</dbReference>
<organism evidence="4 5">
    <name type="scientific">Fuerstiella marisgermanici</name>
    <dbReference type="NCBI Taxonomy" id="1891926"/>
    <lineage>
        <taxon>Bacteria</taxon>
        <taxon>Pseudomonadati</taxon>
        <taxon>Planctomycetota</taxon>
        <taxon>Planctomycetia</taxon>
        <taxon>Planctomycetales</taxon>
        <taxon>Planctomycetaceae</taxon>
        <taxon>Fuerstiella</taxon>
    </lineage>
</organism>
<gene>
    <name evidence="4" type="ORF">Fuma_04047</name>
</gene>
<dbReference type="OrthoDB" id="5287961at2"/>
<dbReference type="SUPFAM" id="SSF48452">
    <property type="entry name" value="TPR-like"/>
    <property type="match status" value="2"/>
</dbReference>
<keyword evidence="2" id="KW-0472">Membrane</keyword>
<dbReference type="InterPro" id="IPR011519">
    <property type="entry name" value="UnbV_ASPIC"/>
</dbReference>
<name>A0A1P8WK22_9PLAN</name>
<dbReference type="KEGG" id="fmr:Fuma_04047"/>
<evidence type="ECO:0000313" key="5">
    <source>
        <dbReference type="Proteomes" id="UP000187735"/>
    </source>
</evidence>
<proteinExistence type="predicted"/>
<evidence type="ECO:0000256" key="1">
    <source>
        <dbReference type="ARBA" id="ARBA00022729"/>
    </source>
</evidence>
<feature type="domain" description="ASPIC/UnbV" evidence="3">
    <location>
        <begin position="910"/>
        <end position="974"/>
    </location>
</feature>
<dbReference type="AlphaFoldDB" id="A0A1P8WK22"/>
<dbReference type="InterPro" id="IPR027039">
    <property type="entry name" value="Crtac1"/>
</dbReference>
<dbReference type="STRING" id="1891926.Fuma_04047"/>
<keyword evidence="1" id="KW-0732">Signal</keyword>
<dbReference type="Proteomes" id="UP000187735">
    <property type="component" value="Chromosome"/>
</dbReference>
<protein>
    <submittedName>
        <fullName evidence="4">Putative PEP-CTERM system TPR-repeat lipoprotein</fullName>
    </submittedName>
</protein>
<sequence>MGAPSLPTEQHDRRSRWWLGSAVAVLVIAILGGAYWVTRPDTAVLMQDARLKFLHGDDERAMHTVEQVLLHEPNNEAALVLAGDISFALEEFDQSLAFYRRVPNGDSEAAIHARMRCGRIEMHHTGNAVAAEADFRAALEHVPNDRNALFQLVSLLGIQARRSEAVPFVLRLFRQGAFNSDFLALLQSENGALFNAEELQRYQDTVPDSPGVLVGMAWHARNSGSSSDAIELLTRATMIDPDFSEARIALADLLWESGQHDRLRMLLGEHPSSEIDDPRFWLIRGQLAEHDNMPEPAARCYWETLRRDSTQRNAAYKLFQYFTTVKDDRAAAWLERRIDTLLELRTTSDVVTSTQLADTHQVRRLVEQLEHVGRDWEAWGWCRVAQSIAADAVWAVTKADALHVRLQDAPLTRVNRPAELPFNLSDLPVPRWQADLSRADPRTTVPKSAVTFRDDAESANLKFQYFNDPSPPNSGQRMYEFNGGGCGVLDFDADGHPDIIFPQGCRWDSRGNQRMHIDRLFRNLGGGRFADVTDSASLFENRFSTGVAVGDFDNDGFADCYLANIGDNRLFRNNGDGTFTDATARANVGDPRWSTSCLIADLNGDSLPDIYSVNYLEGESIFETVCQHDDGQPRMCMPFHFPGSQDQLYLNSNDGTFVNATKESGVRVPDGKGLGVVAADWHGRGRLSLLVANDTVANSFFVNRHSPPAGGDSGPIFEERGMTSGIALNHVGRAEGCMGIAIGDIDDDSGLDVFITNFLHESNTLYRSLPGAIFADATKELGLADPSLPMLGFGTQFLDADLDGRLDLIVANGHIDDYRRYGRPYQMAPQLFYNAGEGQFIEQPGSTTGPYFTQQYLGRSLARWDWNGDGREDAVISNLDQPAALLTNTTLPHGRSLTLQLRAVASSRDAIGTTVTATVGERTISRQLTAGDGYQASNERSLVFGLGDSTRVDQIRIAWPSGEVESWENLPGDGRHVVIEGRTRAYSIDE</sequence>
<keyword evidence="2" id="KW-1133">Transmembrane helix</keyword>
<dbReference type="SUPFAM" id="SSF69318">
    <property type="entry name" value="Integrin alpha N-terminal domain"/>
    <property type="match status" value="1"/>
</dbReference>
<dbReference type="Pfam" id="PF07593">
    <property type="entry name" value="UnbV_ASPIC"/>
    <property type="match status" value="1"/>
</dbReference>